<evidence type="ECO:0000256" key="1">
    <source>
        <dbReference type="SAM" id="Coils"/>
    </source>
</evidence>
<evidence type="ECO:0000313" key="3">
    <source>
        <dbReference type="Proteomes" id="UP000239589"/>
    </source>
</evidence>
<evidence type="ECO:0000313" key="2">
    <source>
        <dbReference type="EMBL" id="PPJ65216.1"/>
    </source>
</evidence>
<dbReference type="OrthoDB" id="560974at2"/>
<dbReference type="RefSeq" id="WP_104386046.1">
    <property type="nucleotide sequence ID" value="NZ_PGEM01000004.1"/>
</dbReference>
<keyword evidence="3" id="KW-1185">Reference proteome</keyword>
<proteinExistence type="predicted"/>
<comment type="caution">
    <text evidence="2">The sequence shown here is derived from an EMBL/GenBank/DDBJ whole genome shotgun (WGS) entry which is preliminary data.</text>
</comment>
<protein>
    <submittedName>
        <fullName evidence="2">Uncharacterized protein</fullName>
    </submittedName>
</protein>
<reference evidence="2 3" key="1">
    <citation type="submission" date="2018-02" db="EMBL/GenBank/DDBJ databases">
        <title>Discovery of a pederin family compound in a non-symbiotic bloom-forming cyanobacterium.</title>
        <authorList>
            <person name="Kust A."/>
            <person name="Mares J."/>
            <person name="Jokela J."/>
            <person name="Urajova P."/>
            <person name="Hajek J."/>
            <person name="Saurav K."/>
            <person name="Voracova K."/>
            <person name="Fewer D.P."/>
            <person name="Haapaniemi E."/>
            <person name="Permi P."/>
            <person name="Rehakova K."/>
            <person name="Sivonen K."/>
            <person name="Hrouzek P."/>
        </authorList>
    </citation>
    <scope>NUCLEOTIDE SEQUENCE [LARGE SCALE GENOMIC DNA]</scope>
    <source>
        <strain evidence="2 3">CHARLIE-1</strain>
    </source>
</reference>
<sequence length="152" mass="17426">MLYLAQVHKNAFLDQYQLHLLARQESENFWLTIADSDSVVLAIETLILLGKANAISNNLLVLVELSPTGEIQRFEDATPWVINLVQTYLSTGITPEFLKQEAEKVESWQQNLTLQNQDLARRSLELEARREQIEALEESIKCERNGREKTEG</sequence>
<gene>
    <name evidence="2" type="ORF">CUN59_00650</name>
</gene>
<name>A0A2S6CZN8_9CYAN</name>
<dbReference type="Proteomes" id="UP000239589">
    <property type="component" value="Unassembled WGS sequence"/>
</dbReference>
<organism evidence="2 3">
    <name type="scientific">Cuspidothrix issatschenkoi CHARLIE-1</name>
    <dbReference type="NCBI Taxonomy" id="2052836"/>
    <lineage>
        <taxon>Bacteria</taxon>
        <taxon>Bacillati</taxon>
        <taxon>Cyanobacteriota</taxon>
        <taxon>Cyanophyceae</taxon>
        <taxon>Nostocales</taxon>
        <taxon>Aphanizomenonaceae</taxon>
        <taxon>Cuspidothrix</taxon>
    </lineage>
</organism>
<feature type="coiled-coil region" evidence="1">
    <location>
        <begin position="98"/>
        <end position="139"/>
    </location>
</feature>
<accession>A0A2S6CZN8</accession>
<keyword evidence="1" id="KW-0175">Coiled coil</keyword>
<dbReference type="AlphaFoldDB" id="A0A2S6CZN8"/>
<dbReference type="EMBL" id="PGEM01000004">
    <property type="protein sequence ID" value="PPJ65216.1"/>
    <property type="molecule type" value="Genomic_DNA"/>
</dbReference>